<dbReference type="Proteomes" id="UP001454036">
    <property type="component" value="Unassembled WGS sequence"/>
</dbReference>
<proteinExistence type="predicted"/>
<organism evidence="2 3">
    <name type="scientific">Lithospermum erythrorhizon</name>
    <name type="common">Purple gromwell</name>
    <name type="synonym">Lithospermum officinale var. erythrorhizon</name>
    <dbReference type="NCBI Taxonomy" id="34254"/>
    <lineage>
        <taxon>Eukaryota</taxon>
        <taxon>Viridiplantae</taxon>
        <taxon>Streptophyta</taxon>
        <taxon>Embryophyta</taxon>
        <taxon>Tracheophyta</taxon>
        <taxon>Spermatophyta</taxon>
        <taxon>Magnoliopsida</taxon>
        <taxon>eudicotyledons</taxon>
        <taxon>Gunneridae</taxon>
        <taxon>Pentapetalae</taxon>
        <taxon>asterids</taxon>
        <taxon>lamiids</taxon>
        <taxon>Boraginales</taxon>
        <taxon>Boraginaceae</taxon>
        <taxon>Boraginoideae</taxon>
        <taxon>Lithospermeae</taxon>
        <taxon>Lithospermum</taxon>
    </lineage>
</organism>
<comment type="caution">
    <text evidence="2">The sequence shown here is derived from an EMBL/GenBank/DDBJ whole genome shotgun (WGS) entry which is preliminary data.</text>
</comment>
<evidence type="ECO:0000313" key="2">
    <source>
        <dbReference type="EMBL" id="GAA0153007.1"/>
    </source>
</evidence>
<dbReference type="AlphaFoldDB" id="A0AAV3PMN0"/>
<name>A0AAV3PMN0_LITER</name>
<sequence>MLTEKSTPSIAVPEKSELITLCDRELEVRKEIKEQGRKHGRKNHSKVMVVRQVNEEEKEEEGNSPKERDNTEKRLVPHKEVEIIPFEPREPEKTFLLGTKLERSH</sequence>
<feature type="region of interest" description="Disordered" evidence="1">
    <location>
        <begin position="33"/>
        <end position="87"/>
    </location>
</feature>
<dbReference type="EMBL" id="BAABME010002097">
    <property type="protein sequence ID" value="GAA0153007.1"/>
    <property type="molecule type" value="Genomic_DNA"/>
</dbReference>
<accession>A0AAV3PMN0</accession>
<feature type="compositionally biased region" description="Basic and acidic residues" evidence="1">
    <location>
        <begin position="61"/>
        <end position="87"/>
    </location>
</feature>
<protein>
    <submittedName>
        <fullName evidence="2">Uncharacterized protein</fullName>
    </submittedName>
</protein>
<gene>
    <name evidence="2" type="ORF">LIER_11345</name>
</gene>
<evidence type="ECO:0000313" key="3">
    <source>
        <dbReference type="Proteomes" id="UP001454036"/>
    </source>
</evidence>
<evidence type="ECO:0000256" key="1">
    <source>
        <dbReference type="SAM" id="MobiDB-lite"/>
    </source>
</evidence>
<reference evidence="2 3" key="1">
    <citation type="submission" date="2024-01" db="EMBL/GenBank/DDBJ databases">
        <title>The complete chloroplast genome sequence of Lithospermum erythrorhizon: insights into the phylogenetic relationship among Boraginaceae species and the maternal lineages of purple gromwells.</title>
        <authorList>
            <person name="Okada T."/>
            <person name="Watanabe K."/>
        </authorList>
    </citation>
    <scope>NUCLEOTIDE SEQUENCE [LARGE SCALE GENOMIC DNA]</scope>
</reference>
<keyword evidence="3" id="KW-1185">Reference proteome</keyword>